<feature type="chain" id="PRO_5045595655" evidence="2">
    <location>
        <begin position="18"/>
        <end position="258"/>
    </location>
</feature>
<dbReference type="EMBL" id="JBFXLT010000017">
    <property type="protein sequence ID" value="KAL2817532.1"/>
    <property type="molecule type" value="Genomic_DNA"/>
</dbReference>
<dbReference type="InterPro" id="IPR050300">
    <property type="entry name" value="GDXG_lipolytic_enzyme"/>
</dbReference>
<dbReference type="Proteomes" id="UP001610334">
    <property type="component" value="Unassembled WGS sequence"/>
</dbReference>
<name>A0ABR4HQ97_9EURO</name>
<protein>
    <submittedName>
        <fullName evidence="4">Alpha/Beta hydrolase protein</fullName>
    </submittedName>
</protein>
<dbReference type="PANTHER" id="PTHR48081">
    <property type="entry name" value="AB HYDROLASE SUPERFAMILY PROTEIN C4A8.06C"/>
    <property type="match status" value="1"/>
</dbReference>
<keyword evidence="1 4" id="KW-0378">Hydrolase</keyword>
<evidence type="ECO:0000313" key="5">
    <source>
        <dbReference type="Proteomes" id="UP001610334"/>
    </source>
</evidence>
<organism evidence="4 5">
    <name type="scientific">Aspergillus granulosus</name>
    <dbReference type="NCBI Taxonomy" id="176169"/>
    <lineage>
        <taxon>Eukaryota</taxon>
        <taxon>Fungi</taxon>
        <taxon>Dikarya</taxon>
        <taxon>Ascomycota</taxon>
        <taxon>Pezizomycotina</taxon>
        <taxon>Eurotiomycetes</taxon>
        <taxon>Eurotiomycetidae</taxon>
        <taxon>Eurotiales</taxon>
        <taxon>Aspergillaceae</taxon>
        <taxon>Aspergillus</taxon>
        <taxon>Aspergillus subgen. Nidulantes</taxon>
    </lineage>
</organism>
<dbReference type="InterPro" id="IPR029058">
    <property type="entry name" value="AB_hydrolase_fold"/>
</dbReference>
<feature type="signal peptide" evidence="2">
    <location>
        <begin position="1"/>
        <end position="17"/>
    </location>
</feature>
<feature type="domain" description="Peptidase S9 prolyl oligopeptidase catalytic" evidence="3">
    <location>
        <begin position="99"/>
        <end position="238"/>
    </location>
</feature>
<dbReference type="Pfam" id="PF00326">
    <property type="entry name" value="Peptidase_S9"/>
    <property type="match status" value="1"/>
</dbReference>
<comment type="caution">
    <text evidence="4">The sequence shown here is derived from an EMBL/GenBank/DDBJ whole genome shotgun (WGS) entry which is preliminary data.</text>
</comment>
<keyword evidence="2" id="KW-0732">Signal</keyword>
<dbReference type="SUPFAM" id="SSF53474">
    <property type="entry name" value="alpha/beta-Hydrolases"/>
    <property type="match status" value="1"/>
</dbReference>
<gene>
    <name evidence="4" type="ORF">BJX63DRAFT_429579</name>
</gene>
<sequence length="258" mass="27983">MKLTTIAASLLVTMTAASRPCRNIRFDDSKLAYYPAPEPNGLGVGVLVVPGGGYSHVSLEREGSNSTLYLNTRGYDAWVLNYSVAETAPTPLYPVPLEEALCAAQHIRRTQPKSKLTKLGIWGYSAGGHLAAVTVTNPEANLDFGILAYPVISMDEAITHEGSRTNLLGENPSPELVEKMSAENRVTADTPPIFLYHSANDATVPVENTLRFIGAMTKKSRPYQALILPDGAHGIALALNDPVRNWEGELDRFLTYSI</sequence>
<keyword evidence="5" id="KW-1185">Reference proteome</keyword>
<evidence type="ECO:0000256" key="2">
    <source>
        <dbReference type="SAM" id="SignalP"/>
    </source>
</evidence>
<evidence type="ECO:0000256" key="1">
    <source>
        <dbReference type="ARBA" id="ARBA00022801"/>
    </source>
</evidence>
<accession>A0ABR4HQ97</accession>
<proteinExistence type="predicted"/>
<dbReference type="Gene3D" id="3.40.50.1820">
    <property type="entry name" value="alpha/beta hydrolase"/>
    <property type="match status" value="1"/>
</dbReference>
<dbReference type="GO" id="GO:0016787">
    <property type="term" value="F:hydrolase activity"/>
    <property type="evidence" value="ECO:0007669"/>
    <property type="project" value="UniProtKB-KW"/>
</dbReference>
<dbReference type="PANTHER" id="PTHR48081:SF6">
    <property type="entry name" value="PEPTIDASE S9 PROLYL OLIGOPEPTIDASE CATALYTIC DOMAIN-CONTAINING PROTEIN"/>
    <property type="match status" value="1"/>
</dbReference>
<dbReference type="InterPro" id="IPR001375">
    <property type="entry name" value="Peptidase_S9_cat"/>
</dbReference>
<evidence type="ECO:0000313" key="4">
    <source>
        <dbReference type="EMBL" id="KAL2817532.1"/>
    </source>
</evidence>
<reference evidence="4 5" key="1">
    <citation type="submission" date="2024-07" db="EMBL/GenBank/DDBJ databases">
        <title>Section-level genome sequencing and comparative genomics of Aspergillus sections Usti and Cavernicolus.</title>
        <authorList>
            <consortium name="Lawrence Berkeley National Laboratory"/>
            <person name="Nybo J.L."/>
            <person name="Vesth T.C."/>
            <person name="Theobald S."/>
            <person name="Frisvad J.C."/>
            <person name="Larsen T.O."/>
            <person name="Kjaerboelling I."/>
            <person name="Rothschild-Mancinelli K."/>
            <person name="Lyhne E.K."/>
            <person name="Kogle M.E."/>
            <person name="Barry K."/>
            <person name="Clum A."/>
            <person name="Na H."/>
            <person name="Ledsgaard L."/>
            <person name="Lin J."/>
            <person name="Lipzen A."/>
            <person name="Kuo A."/>
            <person name="Riley R."/>
            <person name="Mondo S."/>
            <person name="Labutti K."/>
            <person name="Haridas S."/>
            <person name="Pangalinan J."/>
            <person name="Salamov A.A."/>
            <person name="Simmons B.A."/>
            <person name="Magnuson J.K."/>
            <person name="Chen J."/>
            <person name="Drula E."/>
            <person name="Henrissat B."/>
            <person name="Wiebenga A."/>
            <person name="Lubbers R.J."/>
            <person name="Gomes A.C."/>
            <person name="Makela M.R."/>
            <person name="Stajich J."/>
            <person name="Grigoriev I.V."/>
            <person name="Mortensen U.H."/>
            <person name="De Vries R.P."/>
            <person name="Baker S.E."/>
            <person name="Andersen M.R."/>
        </authorList>
    </citation>
    <scope>NUCLEOTIDE SEQUENCE [LARGE SCALE GENOMIC DNA]</scope>
    <source>
        <strain evidence="4 5">CBS 588.65</strain>
    </source>
</reference>
<evidence type="ECO:0000259" key="3">
    <source>
        <dbReference type="Pfam" id="PF00326"/>
    </source>
</evidence>